<proteinExistence type="predicted"/>
<gene>
    <name evidence="2" type="ORF">P170DRAFT_448394</name>
</gene>
<dbReference type="EMBL" id="MSFO01000006">
    <property type="protein sequence ID" value="PLB46543.1"/>
    <property type="molecule type" value="Genomic_DNA"/>
</dbReference>
<evidence type="ECO:0000256" key="1">
    <source>
        <dbReference type="SAM" id="MobiDB-lite"/>
    </source>
</evidence>
<accession>A0A2I2G0Z2</accession>
<comment type="caution">
    <text evidence="2">The sequence shown here is derived from an EMBL/GenBank/DDBJ whole genome shotgun (WGS) entry which is preliminary data.</text>
</comment>
<dbReference type="STRING" id="1392250.A0A2I2G0Z2"/>
<feature type="region of interest" description="Disordered" evidence="1">
    <location>
        <begin position="379"/>
        <end position="406"/>
    </location>
</feature>
<protein>
    <submittedName>
        <fullName evidence="2">Uncharacterized protein</fullName>
    </submittedName>
</protein>
<feature type="compositionally biased region" description="Basic and acidic residues" evidence="1">
    <location>
        <begin position="379"/>
        <end position="389"/>
    </location>
</feature>
<name>A0A2I2G0Z2_9EURO</name>
<dbReference type="RefSeq" id="XP_024701845.1">
    <property type="nucleotide sequence ID" value="XM_024850960.1"/>
</dbReference>
<dbReference type="Proteomes" id="UP000234275">
    <property type="component" value="Unassembled WGS sequence"/>
</dbReference>
<dbReference type="VEuPathDB" id="FungiDB:P170DRAFT_448394"/>
<reference evidence="2 3" key="1">
    <citation type="submission" date="2016-12" db="EMBL/GenBank/DDBJ databases">
        <title>The genomes of Aspergillus section Nigri reveals drivers in fungal speciation.</title>
        <authorList>
            <consortium name="DOE Joint Genome Institute"/>
            <person name="Vesth T.C."/>
            <person name="Nybo J."/>
            <person name="Theobald S."/>
            <person name="Brandl J."/>
            <person name="Frisvad J.C."/>
            <person name="Nielsen K.F."/>
            <person name="Lyhne E.K."/>
            <person name="Kogle M.E."/>
            <person name="Kuo A."/>
            <person name="Riley R."/>
            <person name="Clum A."/>
            <person name="Nolan M."/>
            <person name="Lipzen A."/>
            <person name="Salamov A."/>
            <person name="Henrissat B."/>
            <person name="Wiebenga A."/>
            <person name="De Vries R.P."/>
            <person name="Grigoriev I.V."/>
            <person name="Mortensen U.H."/>
            <person name="Andersen M.R."/>
            <person name="Baker S.E."/>
        </authorList>
    </citation>
    <scope>NUCLEOTIDE SEQUENCE [LARGE SCALE GENOMIC DNA]</scope>
    <source>
        <strain evidence="2 3">IBT 23096</strain>
    </source>
</reference>
<evidence type="ECO:0000313" key="3">
    <source>
        <dbReference type="Proteomes" id="UP000234275"/>
    </source>
</evidence>
<organism evidence="2 3">
    <name type="scientific">Aspergillus steynii IBT 23096</name>
    <dbReference type="NCBI Taxonomy" id="1392250"/>
    <lineage>
        <taxon>Eukaryota</taxon>
        <taxon>Fungi</taxon>
        <taxon>Dikarya</taxon>
        <taxon>Ascomycota</taxon>
        <taxon>Pezizomycotina</taxon>
        <taxon>Eurotiomycetes</taxon>
        <taxon>Eurotiomycetidae</taxon>
        <taxon>Eurotiales</taxon>
        <taxon>Aspergillaceae</taxon>
        <taxon>Aspergillus</taxon>
        <taxon>Aspergillus subgen. Circumdati</taxon>
    </lineage>
</organism>
<dbReference type="AlphaFoldDB" id="A0A2I2G0Z2"/>
<keyword evidence="3" id="KW-1185">Reference proteome</keyword>
<dbReference type="GeneID" id="36558659"/>
<dbReference type="OrthoDB" id="4503105at2759"/>
<sequence>MSKHQHRPRKCRVLHPPPLFWDRLSRLWLTKSALREVHRRSTLLSPIQEPSPSPDIFAPEFLRNCSATTLRELKQFSHCGGPDTSDLRGGLAPDTEIKTKTGNTTVYDAHFESHIIDHGVFLSSSTYPDGVEPSEPANLDEIRTRLRARRPSLDLSSQSLQKEYKEFCRLNDKATSEQLVLKDILPILEGKKTACFQTGGGHLFNNLAPLTDGTLANAKPDLYYGATPNQLNADIRKQLNDQIMPSNKSNRPVAPNLFVEMKGNEGSVPAVHRQACYDGALGARSMHSLQQYGNETGLDRYDNNAYTLEFTYHTGTLGMYVTHPTRPRLQGDPGRQTDYVMTKIGKWALDGDSETYKHGSITFRNARDLAQEYRDEFIKRANERHESGRCSDQATGDSGETEETAK</sequence>
<evidence type="ECO:0000313" key="2">
    <source>
        <dbReference type="EMBL" id="PLB46543.1"/>
    </source>
</evidence>